<feature type="region of interest" description="Disordered" evidence="1">
    <location>
        <begin position="1"/>
        <end position="62"/>
    </location>
</feature>
<sequence length="89" mass="10009">LQHQQNQAANNQEAEAEAEAVPQPEADMAKQEVKVEAEAVPQPEADMAKQETEQQERRGRGAIQVFGKSNNLYLGKRMNVTIHQQKQNQ</sequence>
<dbReference type="Proteomes" id="UP000265520">
    <property type="component" value="Unassembled WGS sequence"/>
</dbReference>
<accession>A0A392TFM9</accession>
<proteinExistence type="predicted"/>
<protein>
    <submittedName>
        <fullName evidence="2">Uncharacterized protein</fullName>
    </submittedName>
</protein>
<feature type="compositionally biased region" description="Basic and acidic residues" evidence="1">
    <location>
        <begin position="27"/>
        <end position="37"/>
    </location>
</feature>
<evidence type="ECO:0000256" key="1">
    <source>
        <dbReference type="SAM" id="MobiDB-lite"/>
    </source>
</evidence>
<feature type="compositionally biased region" description="Basic and acidic residues" evidence="1">
    <location>
        <begin position="46"/>
        <end position="59"/>
    </location>
</feature>
<dbReference type="AlphaFoldDB" id="A0A392TFM9"/>
<evidence type="ECO:0000313" key="2">
    <source>
        <dbReference type="EMBL" id="MCI59949.1"/>
    </source>
</evidence>
<feature type="compositionally biased region" description="Low complexity" evidence="1">
    <location>
        <begin position="1"/>
        <end position="26"/>
    </location>
</feature>
<name>A0A392TFM9_9FABA</name>
<comment type="caution">
    <text evidence="2">The sequence shown here is derived from an EMBL/GenBank/DDBJ whole genome shotgun (WGS) entry which is preliminary data.</text>
</comment>
<evidence type="ECO:0000313" key="3">
    <source>
        <dbReference type="Proteomes" id="UP000265520"/>
    </source>
</evidence>
<dbReference type="EMBL" id="LXQA010572522">
    <property type="protein sequence ID" value="MCI59949.1"/>
    <property type="molecule type" value="Genomic_DNA"/>
</dbReference>
<keyword evidence="3" id="KW-1185">Reference proteome</keyword>
<feature type="non-terminal residue" evidence="2">
    <location>
        <position position="1"/>
    </location>
</feature>
<organism evidence="2 3">
    <name type="scientific">Trifolium medium</name>
    <dbReference type="NCBI Taxonomy" id="97028"/>
    <lineage>
        <taxon>Eukaryota</taxon>
        <taxon>Viridiplantae</taxon>
        <taxon>Streptophyta</taxon>
        <taxon>Embryophyta</taxon>
        <taxon>Tracheophyta</taxon>
        <taxon>Spermatophyta</taxon>
        <taxon>Magnoliopsida</taxon>
        <taxon>eudicotyledons</taxon>
        <taxon>Gunneridae</taxon>
        <taxon>Pentapetalae</taxon>
        <taxon>rosids</taxon>
        <taxon>fabids</taxon>
        <taxon>Fabales</taxon>
        <taxon>Fabaceae</taxon>
        <taxon>Papilionoideae</taxon>
        <taxon>50 kb inversion clade</taxon>
        <taxon>NPAAA clade</taxon>
        <taxon>Hologalegina</taxon>
        <taxon>IRL clade</taxon>
        <taxon>Trifolieae</taxon>
        <taxon>Trifolium</taxon>
    </lineage>
</organism>
<reference evidence="2 3" key="1">
    <citation type="journal article" date="2018" name="Front. Plant Sci.">
        <title>Red Clover (Trifolium pratense) and Zigzag Clover (T. medium) - A Picture of Genomic Similarities and Differences.</title>
        <authorList>
            <person name="Dluhosova J."/>
            <person name="Istvanek J."/>
            <person name="Nedelnik J."/>
            <person name="Repkova J."/>
        </authorList>
    </citation>
    <scope>NUCLEOTIDE SEQUENCE [LARGE SCALE GENOMIC DNA]</scope>
    <source>
        <strain evidence="3">cv. 10/8</strain>
        <tissue evidence="2">Leaf</tissue>
    </source>
</reference>
<feature type="non-terminal residue" evidence="2">
    <location>
        <position position="89"/>
    </location>
</feature>